<dbReference type="InterPro" id="IPR025648">
    <property type="entry name" value="DUF4358"/>
</dbReference>
<evidence type="ECO:0000313" key="2">
    <source>
        <dbReference type="Proteomes" id="UP001652409"/>
    </source>
</evidence>
<sequence>MKNKKSLIIKSTMVILLAVYLILLYRADYAKDVSMDTIAKSMEKYDAITQLGQEDRVQLKRCYQINDTDTDGYFFYKAASPMAVEEAFIVKAKDKSQAESFLTAAQDHLSSQKNIFGGYGTDQMALLNKAEVGSKGNYVYYFCGEDASSWRQAFLSLI</sequence>
<gene>
    <name evidence="1" type="ORF">OCV61_04005</name>
</gene>
<dbReference type="Pfam" id="PF14270">
    <property type="entry name" value="DUF4358"/>
    <property type="match status" value="1"/>
</dbReference>
<comment type="caution">
    <text evidence="1">The sequence shown here is derived from an EMBL/GenBank/DDBJ whole genome shotgun (WGS) entry which is preliminary data.</text>
</comment>
<reference evidence="1 2" key="1">
    <citation type="journal article" date="2021" name="ISME Commun">
        <title>Automated analysis of genomic sequences facilitates high-throughput and comprehensive description of bacteria.</title>
        <authorList>
            <person name="Hitch T.C.A."/>
        </authorList>
    </citation>
    <scope>NUCLEOTIDE SEQUENCE [LARGE SCALE GENOMIC DNA]</scope>
    <source>
        <strain evidence="1 2">Sanger_23</strain>
    </source>
</reference>
<name>A0ABT2TQS0_9FIRM</name>
<organism evidence="1 2">
    <name type="scientific">Blautia ammoniilytica</name>
    <dbReference type="NCBI Taxonomy" id="2981782"/>
    <lineage>
        <taxon>Bacteria</taxon>
        <taxon>Bacillati</taxon>
        <taxon>Bacillota</taxon>
        <taxon>Clostridia</taxon>
        <taxon>Lachnospirales</taxon>
        <taxon>Lachnospiraceae</taxon>
        <taxon>Blautia</taxon>
    </lineage>
</organism>
<keyword evidence="2" id="KW-1185">Reference proteome</keyword>
<dbReference type="RefSeq" id="WP_158420760.1">
    <property type="nucleotide sequence ID" value="NZ_JAOQJL010000005.1"/>
</dbReference>
<accession>A0ABT2TQS0</accession>
<protein>
    <submittedName>
        <fullName evidence="1">DUF4358 domain-containing protein</fullName>
    </submittedName>
</protein>
<proteinExistence type="predicted"/>
<dbReference type="EMBL" id="JAOQJL010000005">
    <property type="protein sequence ID" value="MCU6764573.1"/>
    <property type="molecule type" value="Genomic_DNA"/>
</dbReference>
<dbReference type="Proteomes" id="UP001652409">
    <property type="component" value="Unassembled WGS sequence"/>
</dbReference>
<evidence type="ECO:0000313" key="1">
    <source>
        <dbReference type="EMBL" id="MCU6764573.1"/>
    </source>
</evidence>